<feature type="transmembrane region" description="Helical" evidence="1">
    <location>
        <begin position="191"/>
        <end position="210"/>
    </location>
</feature>
<dbReference type="PIRSF" id="PIRSF026631">
    <property type="entry name" value="UCP026631"/>
    <property type="match status" value="1"/>
</dbReference>
<gene>
    <name evidence="3" type="ORF">N781_17585</name>
</gene>
<dbReference type="Proteomes" id="UP000030528">
    <property type="component" value="Unassembled WGS sequence"/>
</dbReference>
<accession>A0A0A5GLT9</accession>
<dbReference type="Pfam" id="PF03703">
    <property type="entry name" value="bPH_2"/>
    <property type="match status" value="3"/>
</dbReference>
<organism evidence="3 4">
    <name type="scientific">Pontibacillus halophilus JSM 076056 = DSM 19796</name>
    <dbReference type="NCBI Taxonomy" id="1385510"/>
    <lineage>
        <taxon>Bacteria</taxon>
        <taxon>Bacillati</taxon>
        <taxon>Bacillota</taxon>
        <taxon>Bacilli</taxon>
        <taxon>Bacillales</taxon>
        <taxon>Bacillaceae</taxon>
        <taxon>Pontibacillus</taxon>
    </lineage>
</organism>
<keyword evidence="1" id="KW-1133">Transmembrane helix</keyword>
<dbReference type="InterPro" id="IPR014529">
    <property type="entry name" value="UCP026631"/>
</dbReference>
<dbReference type="OrthoDB" id="2317554at2"/>
<dbReference type="STRING" id="1385510.GCA_000425205_00695"/>
<feature type="domain" description="YdbS-like PH" evidence="2">
    <location>
        <begin position="260"/>
        <end position="335"/>
    </location>
</feature>
<feature type="transmembrane region" description="Helical" evidence="1">
    <location>
        <begin position="359"/>
        <end position="381"/>
    </location>
</feature>
<proteinExistence type="predicted"/>
<protein>
    <submittedName>
        <fullName evidence="3">Membrane protein</fullName>
    </submittedName>
</protein>
<evidence type="ECO:0000259" key="2">
    <source>
        <dbReference type="Pfam" id="PF03703"/>
    </source>
</evidence>
<sequence>MEAKRYHPLSILQDTIFFIRNSFFVILILFVFQSGSDRTWVIYGRYIFFVVAIGIIVAFFISWLTYKYRLDETSFHLYKGVFNRTKQTIPFSKIQNISRKRSLFHRIFGVTSIHFETAISGDDHSVVFQVISQAEADRLQSIVENYEEEPEYPVEKEEIHEGQEEQQVDEGASHRVVHFTPTTFDLLKASFTSLSFLLLIPVIFTLYSNVGDLFEVEERAEGFISSLMSSWVFILFAAIAFIVLSIVFGIVRTFITYGKYEISSDEERIYIRKGVIEESSFSITKEKVQAVEITQTLLKRILGLAEVRLTNAGSSRTSEKEVNSLYPFLPVKRAYSMVSELLPTYEIVEDMENLPRKSLWVRLLTPSLLWIIGSVVFYFVSPLYLNGIIPWWAASVVLLLVILLFRYLDYVNTRYFLNGPFIQFKSGSFNTSLFISKREKLIEFSLTRGLLQRKFGLVSIGTVNRSKPPYHNGIKDIPEGLGTTLYHWYRDRSEDIEIK</sequence>
<keyword evidence="4" id="KW-1185">Reference proteome</keyword>
<evidence type="ECO:0000313" key="3">
    <source>
        <dbReference type="EMBL" id="KGX92120.1"/>
    </source>
</evidence>
<name>A0A0A5GLT9_9BACI</name>
<keyword evidence="1" id="KW-0472">Membrane</keyword>
<feature type="domain" description="YdbS-like PH" evidence="2">
    <location>
        <begin position="410"/>
        <end position="468"/>
    </location>
</feature>
<dbReference type="InterPro" id="IPR005182">
    <property type="entry name" value="YdbS-like_PH"/>
</dbReference>
<feature type="transmembrane region" description="Helical" evidence="1">
    <location>
        <begin position="12"/>
        <end position="34"/>
    </location>
</feature>
<dbReference type="AlphaFoldDB" id="A0A0A5GLT9"/>
<dbReference type="PANTHER" id="PTHR34473:SF2">
    <property type="entry name" value="UPF0699 TRANSMEMBRANE PROTEIN YDBT"/>
    <property type="match status" value="1"/>
</dbReference>
<keyword evidence="1" id="KW-0812">Transmembrane</keyword>
<feature type="transmembrane region" description="Helical" evidence="1">
    <location>
        <begin position="46"/>
        <end position="66"/>
    </location>
</feature>
<feature type="transmembrane region" description="Helical" evidence="1">
    <location>
        <begin position="230"/>
        <end position="251"/>
    </location>
</feature>
<dbReference type="eggNOG" id="COG3428">
    <property type="taxonomic scope" value="Bacteria"/>
</dbReference>
<dbReference type="RefSeq" id="WP_026799470.1">
    <property type="nucleotide sequence ID" value="NZ_AULI01000002.1"/>
</dbReference>
<reference evidence="3 4" key="1">
    <citation type="submission" date="2013-08" db="EMBL/GenBank/DDBJ databases">
        <authorList>
            <person name="Huang J."/>
            <person name="Wang G."/>
        </authorList>
    </citation>
    <scope>NUCLEOTIDE SEQUENCE [LARGE SCALE GENOMIC DNA]</scope>
    <source>
        <strain evidence="3 4">JSM 076056</strain>
    </source>
</reference>
<dbReference type="PANTHER" id="PTHR34473">
    <property type="entry name" value="UPF0699 TRANSMEMBRANE PROTEIN YDBS"/>
    <property type="match status" value="1"/>
</dbReference>
<feature type="domain" description="YdbS-like PH" evidence="2">
    <location>
        <begin position="63"/>
        <end position="141"/>
    </location>
</feature>
<feature type="transmembrane region" description="Helical" evidence="1">
    <location>
        <begin position="387"/>
        <end position="408"/>
    </location>
</feature>
<evidence type="ECO:0000313" key="4">
    <source>
        <dbReference type="Proteomes" id="UP000030528"/>
    </source>
</evidence>
<dbReference type="EMBL" id="AVPE01000007">
    <property type="protein sequence ID" value="KGX92120.1"/>
    <property type="molecule type" value="Genomic_DNA"/>
</dbReference>
<comment type="caution">
    <text evidence="3">The sequence shown here is derived from an EMBL/GenBank/DDBJ whole genome shotgun (WGS) entry which is preliminary data.</text>
</comment>
<evidence type="ECO:0000256" key="1">
    <source>
        <dbReference type="SAM" id="Phobius"/>
    </source>
</evidence>